<dbReference type="KEGG" id="moz:MoryE10_15590"/>
<organism evidence="1 2">
    <name type="scientific">Methylogaea oryzae</name>
    <dbReference type="NCBI Taxonomy" id="1295382"/>
    <lineage>
        <taxon>Bacteria</taxon>
        <taxon>Pseudomonadati</taxon>
        <taxon>Pseudomonadota</taxon>
        <taxon>Gammaproteobacteria</taxon>
        <taxon>Methylococcales</taxon>
        <taxon>Methylococcaceae</taxon>
        <taxon>Methylogaea</taxon>
    </lineage>
</organism>
<keyword evidence="2" id="KW-1185">Reference proteome</keyword>
<dbReference type="Proteomes" id="UP000824988">
    <property type="component" value="Chromosome"/>
</dbReference>
<proteinExistence type="predicted"/>
<dbReference type="RefSeq" id="WP_221048747.1">
    <property type="nucleotide sequence ID" value="NZ_AP019782.1"/>
</dbReference>
<gene>
    <name evidence="1" type="ORF">MoryE10_15590</name>
</gene>
<name>A0A8D4VN55_9GAMM</name>
<dbReference type="AlphaFoldDB" id="A0A8D4VN55"/>
<sequence>MSRPLRFVRSESGELCVVGSAYATTPDLPVRRIALPGGKVGIPAVDLLDYHANALNGEAATQAAKALHRARCAMLQRALTVPEG</sequence>
<evidence type="ECO:0000313" key="2">
    <source>
        <dbReference type="Proteomes" id="UP000824988"/>
    </source>
</evidence>
<reference evidence="1" key="1">
    <citation type="submission" date="2019-06" db="EMBL/GenBank/DDBJ databases">
        <title>Complete genome sequence of Methylogaea oryzae strain JCM16910.</title>
        <authorList>
            <person name="Asakawa S."/>
        </authorList>
    </citation>
    <scope>NUCLEOTIDE SEQUENCE</scope>
    <source>
        <strain evidence="1">E10</strain>
    </source>
</reference>
<dbReference type="EMBL" id="AP019782">
    <property type="protein sequence ID" value="BBL70953.1"/>
    <property type="molecule type" value="Genomic_DNA"/>
</dbReference>
<protein>
    <submittedName>
        <fullName evidence="1">Uncharacterized protein</fullName>
    </submittedName>
</protein>
<accession>A0A8D4VN55</accession>
<evidence type="ECO:0000313" key="1">
    <source>
        <dbReference type="EMBL" id="BBL70953.1"/>
    </source>
</evidence>